<dbReference type="InterPro" id="IPR036079">
    <property type="entry name" value="ATPase_csu/dsu_sf"/>
</dbReference>
<comment type="caution">
    <text evidence="4">The sequence shown here is derived from an EMBL/GenBank/DDBJ whole genome shotgun (WGS) entry which is preliminary data.</text>
</comment>
<dbReference type="EMBL" id="VSSQ01001480">
    <property type="protein sequence ID" value="MPM08689.1"/>
    <property type="molecule type" value="Genomic_DNA"/>
</dbReference>
<dbReference type="InterPro" id="IPR044911">
    <property type="entry name" value="V-type_ATPase_csu/dsu_dom_3"/>
</dbReference>
<dbReference type="Gene3D" id="1.20.1690.10">
    <property type="entry name" value="V-type ATP synthase subunit C domain"/>
    <property type="match status" value="2"/>
</dbReference>
<evidence type="ECO:0000313" key="4">
    <source>
        <dbReference type="EMBL" id="MPM08689.1"/>
    </source>
</evidence>
<dbReference type="Pfam" id="PF01992">
    <property type="entry name" value="vATP-synt_AC39"/>
    <property type="match status" value="1"/>
</dbReference>
<evidence type="ECO:0000256" key="3">
    <source>
        <dbReference type="ARBA" id="ARBA00023065"/>
    </source>
</evidence>
<keyword evidence="2" id="KW-0813">Transport</keyword>
<dbReference type="GO" id="GO:0046961">
    <property type="term" value="F:proton-transporting ATPase activity, rotational mechanism"/>
    <property type="evidence" value="ECO:0007669"/>
    <property type="project" value="InterPro"/>
</dbReference>
<dbReference type="PANTHER" id="PTHR38682">
    <property type="entry name" value="V-TYPE ATP SYNTHASE SUBUNIT C"/>
    <property type="match status" value="1"/>
</dbReference>
<dbReference type="AlphaFoldDB" id="A0A644WY13"/>
<reference evidence="4" key="1">
    <citation type="submission" date="2019-08" db="EMBL/GenBank/DDBJ databases">
        <authorList>
            <person name="Kucharzyk K."/>
            <person name="Murdoch R.W."/>
            <person name="Higgins S."/>
            <person name="Loffler F."/>
        </authorList>
    </citation>
    <scope>NUCLEOTIDE SEQUENCE</scope>
</reference>
<dbReference type="PANTHER" id="PTHR38682:SF1">
    <property type="entry name" value="V-TYPE ATP SYNTHASE SUBUNIT C"/>
    <property type="match status" value="1"/>
</dbReference>
<accession>A0A644WY13</accession>
<name>A0A644WY13_9ZZZZ</name>
<evidence type="ECO:0000256" key="2">
    <source>
        <dbReference type="ARBA" id="ARBA00022448"/>
    </source>
</evidence>
<sequence length="312" mass="33945">METGLLTGERMEQILSARSDEEVVKLLQENGYPDMSLESPEAMDAAITAAREETLQDLGDSAPDRRYLDIFKLKYDYHNAKAILKAQALGTNPDHMLADLGRVPAEELKEAITGGDGNQLPPLLAFAIAEGKAVLDTTRDPQLGDMVLDRWRYRDELETAKETGSEFLLGYVRISIDAANLRALVRTIRMGKTEAFLEGVLFSGGSVDESEVLEVACDCGDSLEELYAGTELEAAAKAGFDALRGGGLTKFEKLCDDAVSGYLSGAQMVAFGEAPLIGYLAARETEYTNLRILLMGRAAGLDPEIIRARLRT</sequence>
<proteinExistence type="inferred from homology"/>
<dbReference type="InterPro" id="IPR002843">
    <property type="entry name" value="ATPase_V0-cplx_csu/dsu"/>
</dbReference>
<keyword evidence="3" id="KW-0406">Ion transport</keyword>
<evidence type="ECO:0000256" key="1">
    <source>
        <dbReference type="ARBA" id="ARBA00006709"/>
    </source>
</evidence>
<dbReference type="SUPFAM" id="SSF103486">
    <property type="entry name" value="V-type ATP synthase subunit C"/>
    <property type="match status" value="1"/>
</dbReference>
<organism evidence="4">
    <name type="scientific">bioreactor metagenome</name>
    <dbReference type="NCBI Taxonomy" id="1076179"/>
    <lineage>
        <taxon>unclassified sequences</taxon>
        <taxon>metagenomes</taxon>
        <taxon>ecological metagenomes</taxon>
    </lineage>
</organism>
<dbReference type="InterPro" id="IPR050873">
    <property type="entry name" value="V-ATPase_V0D/AC39_subunit"/>
</dbReference>
<protein>
    <submittedName>
        <fullName evidence="4">V-type sodium ATPase subunit C</fullName>
    </submittedName>
</protein>
<dbReference type="Gene3D" id="1.10.132.50">
    <property type="entry name" value="ATP synthase (C/AC39) subunit, domain 3"/>
    <property type="match status" value="1"/>
</dbReference>
<dbReference type="InterPro" id="IPR035067">
    <property type="entry name" value="V-type_ATPase_csu/dsu"/>
</dbReference>
<gene>
    <name evidence="4" type="primary">ntpC_4</name>
    <name evidence="4" type="ORF">SDC9_55003</name>
</gene>
<comment type="similarity">
    <text evidence="1">Belongs to the V-ATPase V0D/AC39 subunit family.</text>
</comment>